<evidence type="ECO:0000313" key="8">
    <source>
        <dbReference type="Proteomes" id="UP000010799"/>
    </source>
</evidence>
<dbReference type="AlphaFoldDB" id="L0ETT7"/>
<protein>
    <submittedName>
        <fullName evidence="7">Acyl-(Acyl-carrier-protein)--UDP-N-acetylglucosamine O-acyltransferase</fullName>
        <ecNumber evidence="7">2.3.1.129</ecNumber>
    </submittedName>
</protein>
<evidence type="ECO:0000256" key="3">
    <source>
        <dbReference type="ARBA" id="ARBA00022679"/>
    </source>
</evidence>
<dbReference type="Proteomes" id="UP000010799">
    <property type="component" value="Chromosome"/>
</dbReference>
<dbReference type="InterPro" id="IPR001451">
    <property type="entry name" value="Hexapep"/>
</dbReference>
<gene>
    <name evidence="7" type="ordered locus">B488_00500</name>
</gene>
<name>L0ETT7_LIBCB</name>
<dbReference type="InterPro" id="IPR011004">
    <property type="entry name" value="Trimer_LpxA-like_sf"/>
</dbReference>
<evidence type="ECO:0000256" key="1">
    <source>
        <dbReference type="ARBA" id="ARBA00022516"/>
    </source>
</evidence>
<sequence length="275" mass="30039">MNSFAKSVVIHPMSIVEEGAIIGEDTVIGPFCKVGSEVKLGVGVRLISNCIVMGKTTIEDFTTIFPMAVIGGETQSINHSSLGTELYIGKRCVIREGVTINRGTVEYLGKTTIGDRNTFLTNVHIAHDCMIGNDVVLSNNVMIAGHVIVGDRAIFGGGSAAHQFTRIGCQAFVSGFTAVAHDVIPYGMAYGIPAVLRGINVVGMKRFGIDRTKIHIVREVYNAIFKDQHSIHEKAEAIREQYSHCSEALDILDFILLDRQRHLSSPHQTKGHFFE</sequence>
<dbReference type="GO" id="GO:0016020">
    <property type="term" value="C:membrane"/>
    <property type="evidence" value="ECO:0007669"/>
    <property type="project" value="GOC"/>
</dbReference>
<feature type="domain" description="UDP N-acetylglucosamine O-acyltransferase C-terminal" evidence="6">
    <location>
        <begin position="182"/>
        <end position="256"/>
    </location>
</feature>
<dbReference type="HOGENOM" id="CLU_061249_0_0_5"/>
<proteinExistence type="predicted"/>
<dbReference type="RefSeq" id="WP_015272470.1">
    <property type="nucleotide sequence ID" value="NC_019907.1"/>
</dbReference>
<dbReference type="eggNOG" id="COG1043">
    <property type="taxonomic scope" value="Bacteria"/>
</dbReference>
<accession>L0ETT7</accession>
<dbReference type="NCBIfam" id="TIGR01852">
    <property type="entry name" value="lipid_A_lpxA"/>
    <property type="match status" value="1"/>
</dbReference>
<dbReference type="KEGG" id="lcc:B488_00500"/>
<evidence type="ECO:0000256" key="2">
    <source>
        <dbReference type="ARBA" id="ARBA00022556"/>
    </source>
</evidence>
<keyword evidence="8" id="KW-1185">Reference proteome</keyword>
<dbReference type="PANTHER" id="PTHR43480:SF1">
    <property type="entry name" value="ACYL-[ACYL-CARRIER-PROTEIN]--UDP-N-ACETYLGLUCOSAMINE O-ACYLTRANSFERASE, MITOCHONDRIAL-RELATED"/>
    <property type="match status" value="1"/>
</dbReference>
<keyword evidence="5 7" id="KW-0012">Acyltransferase</keyword>
<dbReference type="InterPro" id="IPR010137">
    <property type="entry name" value="Lipid_A_LpxA"/>
</dbReference>
<organism evidence="7 8">
    <name type="scientific">Liberibacter crescens (strain BT-1)</name>
    <dbReference type="NCBI Taxonomy" id="1215343"/>
    <lineage>
        <taxon>Bacteria</taxon>
        <taxon>Pseudomonadati</taxon>
        <taxon>Pseudomonadota</taxon>
        <taxon>Alphaproteobacteria</taxon>
        <taxon>Hyphomicrobiales</taxon>
        <taxon>Rhizobiaceae</taxon>
        <taxon>Liberibacter</taxon>
    </lineage>
</organism>
<dbReference type="PIRSF" id="PIRSF000456">
    <property type="entry name" value="UDP-GlcNAc_acltr"/>
    <property type="match status" value="1"/>
</dbReference>
<keyword evidence="3 7" id="KW-0808">Transferase</keyword>
<keyword evidence="4" id="KW-0443">Lipid metabolism</keyword>
<dbReference type="NCBIfam" id="NF003657">
    <property type="entry name" value="PRK05289.1"/>
    <property type="match status" value="1"/>
</dbReference>
<dbReference type="EC" id="2.3.1.129" evidence="7"/>
<dbReference type="STRING" id="1215343.B488_00500"/>
<dbReference type="SUPFAM" id="SSF51161">
    <property type="entry name" value="Trimeric LpxA-like enzymes"/>
    <property type="match status" value="1"/>
</dbReference>
<dbReference type="GO" id="GO:0009245">
    <property type="term" value="P:lipid A biosynthetic process"/>
    <property type="evidence" value="ECO:0007669"/>
    <property type="project" value="UniProtKB-KW"/>
</dbReference>
<keyword evidence="1" id="KW-0444">Lipid biosynthesis</keyword>
<dbReference type="InterPro" id="IPR037157">
    <property type="entry name" value="Acetyltransf_C_sf"/>
</dbReference>
<dbReference type="GO" id="GO:0008780">
    <property type="term" value="F:acyl-[acyl-carrier-protein]-UDP-N-acetylglucosamine O-acyltransferase activity"/>
    <property type="evidence" value="ECO:0007669"/>
    <property type="project" value="UniProtKB-EC"/>
</dbReference>
<dbReference type="Pfam" id="PF13720">
    <property type="entry name" value="Acetyltransf_11"/>
    <property type="match status" value="1"/>
</dbReference>
<reference evidence="7 8" key="1">
    <citation type="journal article" date="2012" name="Stand. Genomic Sci.">
        <title>Complete genome sequence of Liberibacter crescens BT-1.</title>
        <authorList>
            <person name="Leonard M.T."/>
            <person name="Fagen J.R."/>
            <person name="Davis-Richardson A.G."/>
            <person name="Davis M.J."/>
            <person name="Triplett E.W."/>
        </authorList>
    </citation>
    <scope>NUCLEOTIDE SEQUENCE [LARGE SCALE GENOMIC DNA]</scope>
    <source>
        <strain evidence="7 8">BT-1</strain>
    </source>
</reference>
<evidence type="ECO:0000313" key="7">
    <source>
        <dbReference type="EMBL" id="AGA64043.1"/>
    </source>
</evidence>
<dbReference type="Gene3D" id="1.20.1180.10">
    <property type="entry name" value="Udp N-acetylglucosamine O-acyltransferase, C-terminal domain"/>
    <property type="match status" value="1"/>
</dbReference>
<dbReference type="PATRIC" id="fig|1215343.11.peg.53"/>
<keyword evidence="2" id="KW-0441">Lipid A biosynthesis</keyword>
<evidence type="ECO:0000256" key="5">
    <source>
        <dbReference type="ARBA" id="ARBA00023315"/>
    </source>
</evidence>
<dbReference type="Pfam" id="PF00132">
    <property type="entry name" value="Hexapep"/>
    <property type="match status" value="1"/>
</dbReference>
<dbReference type="InterPro" id="IPR029098">
    <property type="entry name" value="Acetyltransf_C"/>
</dbReference>
<dbReference type="EMBL" id="CP003789">
    <property type="protein sequence ID" value="AGA64043.1"/>
    <property type="molecule type" value="Genomic_DNA"/>
</dbReference>
<evidence type="ECO:0000259" key="6">
    <source>
        <dbReference type="Pfam" id="PF13720"/>
    </source>
</evidence>
<dbReference type="PANTHER" id="PTHR43480">
    <property type="entry name" value="ACYL-[ACYL-CARRIER-PROTEIN]--UDP-N-ACETYLGLUCOSAMINE O-ACYLTRANSFERASE"/>
    <property type="match status" value="1"/>
</dbReference>
<evidence type="ECO:0000256" key="4">
    <source>
        <dbReference type="ARBA" id="ARBA00023098"/>
    </source>
</evidence>
<dbReference type="Gene3D" id="2.160.10.10">
    <property type="entry name" value="Hexapeptide repeat proteins"/>
    <property type="match status" value="1"/>
</dbReference>